<gene>
    <name evidence="1" type="ORF">ACFP2V_06150</name>
</gene>
<comment type="caution">
    <text evidence="1">The sequence shown here is derived from an EMBL/GenBank/DDBJ whole genome shotgun (WGS) entry which is preliminary data.</text>
</comment>
<reference evidence="2" key="1">
    <citation type="journal article" date="2019" name="Int. J. Syst. Evol. Microbiol.">
        <title>The Global Catalogue of Microorganisms (GCM) 10K type strain sequencing project: providing services to taxonomists for standard genome sequencing and annotation.</title>
        <authorList>
            <consortium name="The Broad Institute Genomics Platform"/>
            <consortium name="The Broad Institute Genome Sequencing Center for Infectious Disease"/>
            <person name="Wu L."/>
            <person name="Ma J."/>
        </authorList>
    </citation>
    <scope>NUCLEOTIDE SEQUENCE [LARGE SCALE GENOMIC DNA]</scope>
    <source>
        <strain evidence="2">JCM 13852</strain>
    </source>
</reference>
<protein>
    <submittedName>
        <fullName evidence="1">Uncharacterized protein</fullName>
    </submittedName>
</protein>
<dbReference type="EMBL" id="JBHSPC010000015">
    <property type="protein sequence ID" value="MFC5669710.1"/>
    <property type="molecule type" value="Genomic_DNA"/>
</dbReference>
<accession>A0ABW0XIK0</accession>
<keyword evidence="2" id="KW-1185">Reference proteome</keyword>
<proteinExistence type="predicted"/>
<evidence type="ECO:0000313" key="1">
    <source>
        <dbReference type="EMBL" id="MFC5669710.1"/>
    </source>
</evidence>
<sequence>MVAVRHALDLYPSVDVFQPHGFGRGLGRLLELLDVERPVPDAQPAAEELQPVKVLGGRIDELVPYDAATLKTLS</sequence>
<name>A0ABW0XIK0_9ACTN</name>
<evidence type="ECO:0000313" key="2">
    <source>
        <dbReference type="Proteomes" id="UP001596183"/>
    </source>
</evidence>
<dbReference type="Proteomes" id="UP001596183">
    <property type="component" value="Unassembled WGS sequence"/>
</dbReference>
<organism evidence="1 2">
    <name type="scientific">Streptomyces incanus</name>
    <dbReference type="NCBI Taxonomy" id="887453"/>
    <lineage>
        <taxon>Bacteria</taxon>
        <taxon>Bacillati</taxon>
        <taxon>Actinomycetota</taxon>
        <taxon>Actinomycetes</taxon>
        <taxon>Kitasatosporales</taxon>
        <taxon>Streptomycetaceae</taxon>
        <taxon>Streptomyces</taxon>
    </lineage>
</organism>
<dbReference type="RefSeq" id="WP_381207580.1">
    <property type="nucleotide sequence ID" value="NZ_JBHSPC010000015.1"/>
</dbReference>